<dbReference type="AlphaFoldDB" id="A0A540MVP4"/>
<evidence type="ECO:0000313" key="2">
    <source>
        <dbReference type="Proteomes" id="UP000315295"/>
    </source>
</evidence>
<evidence type="ECO:0000313" key="1">
    <source>
        <dbReference type="EMBL" id="TQE02838.1"/>
    </source>
</evidence>
<reference evidence="1 2" key="1">
    <citation type="journal article" date="2019" name="G3 (Bethesda)">
        <title>Sequencing of a Wild Apple (Malus baccata) Genome Unravels the Differences Between Cultivated and Wild Apple Species Regarding Disease Resistance and Cold Tolerance.</title>
        <authorList>
            <person name="Chen X."/>
        </authorList>
    </citation>
    <scope>NUCLEOTIDE SEQUENCE [LARGE SCALE GENOMIC DNA]</scope>
    <source>
        <strain evidence="2">cv. Shandingzi</strain>
        <tissue evidence="1">Leaves</tissue>
    </source>
</reference>
<protein>
    <submittedName>
        <fullName evidence="1">Uncharacterized protein</fullName>
    </submittedName>
</protein>
<comment type="caution">
    <text evidence="1">The sequence shown here is derived from an EMBL/GenBank/DDBJ whole genome shotgun (WGS) entry which is preliminary data.</text>
</comment>
<organism evidence="1 2">
    <name type="scientific">Malus baccata</name>
    <name type="common">Siberian crab apple</name>
    <name type="synonym">Pyrus baccata</name>
    <dbReference type="NCBI Taxonomy" id="106549"/>
    <lineage>
        <taxon>Eukaryota</taxon>
        <taxon>Viridiplantae</taxon>
        <taxon>Streptophyta</taxon>
        <taxon>Embryophyta</taxon>
        <taxon>Tracheophyta</taxon>
        <taxon>Spermatophyta</taxon>
        <taxon>Magnoliopsida</taxon>
        <taxon>eudicotyledons</taxon>
        <taxon>Gunneridae</taxon>
        <taxon>Pentapetalae</taxon>
        <taxon>rosids</taxon>
        <taxon>fabids</taxon>
        <taxon>Rosales</taxon>
        <taxon>Rosaceae</taxon>
        <taxon>Amygdaloideae</taxon>
        <taxon>Maleae</taxon>
        <taxon>Malus</taxon>
    </lineage>
</organism>
<dbReference type="Proteomes" id="UP000315295">
    <property type="component" value="Unassembled WGS sequence"/>
</dbReference>
<sequence>MERLNPANSRGSRVCTMETTYPTLAVAALHDGNCTLLRDVQKASTGYSVQLFIQKGETNSTA</sequence>
<dbReference type="EMBL" id="VIEB01000167">
    <property type="protein sequence ID" value="TQE02838.1"/>
    <property type="molecule type" value="Genomic_DNA"/>
</dbReference>
<keyword evidence="2" id="KW-1185">Reference proteome</keyword>
<gene>
    <name evidence="1" type="ORF">C1H46_011567</name>
</gene>
<accession>A0A540MVP4</accession>
<proteinExistence type="predicted"/>
<name>A0A540MVP4_MALBA</name>